<sequence>MTCERKLFGEPLTGLPTMPRQCAWLGAAAFYDYTRHFTIFHPSLARNVAARKSTVFAMAKRRPCAVLGCRVADWTADPTRHRHGVSPYGFVPLELYLRHGSDKSAPIASNPGSGSTRPPSSAFAVSPACLPRSACLSPKHELDLHTRPLRPATPNQHVTL</sequence>
<name>A0ACB7TGZ6_HYAAI</name>
<dbReference type="Proteomes" id="UP000821845">
    <property type="component" value="Chromosome 1"/>
</dbReference>
<dbReference type="EMBL" id="CM023481">
    <property type="protein sequence ID" value="KAH6945304.1"/>
    <property type="molecule type" value="Genomic_DNA"/>
</dbReference>
<evidence type="ECO:0000313" key="2">
    <source>
        <dbReference type="Proteomes" id="UP000821845"/>
    </source>
</evidence>
<organism evidence="1 2">
    <name type="scientific">Hyalomma asiaticum</name>
    <name type="common">Tick</name>
    <dbReference type="NCBI Taxonomy" id="266040"/>
    <lineage>
        <taxon>Eukaryota</taxon>
        <taxon>Metazoa</taxon>
        <taxon>Ecdysozoa</taxon>
        <taxon>Arthropoda</taxon>
        <taxon>Chelicerata</taxon>
        <taxon>Arachnida</taxon>
        <taxon>Acari</taxon>
        <taxon>Parasitiformes</taxon>
        <taxon>Ixodida</taxon>
        <taxon>Ixodoidea</taxon>
        <taxon>Ixodidae</taxon>
        <taxon>Hyalomminae</taxon>
        <taxon>Hyalomma</taxon>
    </lineage>
</organism>
<gene>
    <name evidence="1" type="ORF">HPB50_007836</name>
</gene>
<comment type="caution">
    <text evidence="1">The sequence shown here is derived from an EMBL/GenBank/DDBJ whole genome shotgun (WGS) entry which is preliminary data.</text>
</comment>
<protein>
    <submittedName>
        <fullName evidence="1">Uncharacterized protein</fullName>
    </submittedName>
</protein>
<keyword evidence="2" id="KW-1185">Reference proteome</keyword>
<reference evidence="1" key="1">
    <citation type="submission" date="2020-05" db="EMBL/GenBank/DDBJ databases">
        <title>Large-scale comparative analyses of tick genomes elucidate their genetic diversity and vector capacities.</title>
        <authorList>
            <person name="Jia N."/>
            <person name="Wang J."/>
            <person name="Shi W."/>
            <person name="Du L."/>
            <person name="Sun Y."/>
            <person name="Zhan W."/>
            <person name="Jiang J."/>
            <person name="Wang Q."/>
            <person name="Zhang B."/>
            <person name="Ji P."/>
            <person name="Sakyi L.B."/>
            <person name="Cui X."/>
            <person name="Yuan T."/>
            <person name="Jiang B."/>
            <person name="Yang W."/>
            <person name="Lam T.T.-Y."/>
            <person name="Chang Q."/>
            <person name="Ding S."/>
            <person name="Wang X."/>
            <person name="Zhu J."/>
            <person name="Ruan X."/>
            <person name="Zhao L."/>
            <person name="Wei J."/>
            <person name="Que T."/>
            <person name="Du C."/>
            <person name="Cheng J."/>
            <person name="Dai P."/>
            <person name="Han X."/>
            <person name="Huang E."/>
            <person name="Gao Y."/>
            <person name="Liu J."/>
            <person name="Shao H."/>
            <person name="Ye R."/>
            <person name="Li L."/>
            <person name="Wei W."/>
            <person name="Wang X."/>
            <person name="Wang C."/>
            <person name="Yang T."/>
            <person name="Huo Q."/>
            <person name="Li W."/>
            <person name="Guo W."/>
            <person name="Chen H."/>
            <person name="Zhou L."/>
            <person name="Ni X."/>
            <person name="Tian J."/>
            <person name="Zhou Y."/>
            <person name="Sheng Y."/>
            <person name="Liu T."/>
            <person name="Pan Y."/>
            <person name="Xia L."/>
            <person name="Li J."/>
            <person name="Zhao F."/>
            <person name="Cao W."/>
        </authorList>
    </citation>
    <scope>NUCLEOTIDE SEQUENCE</scope>
    <source>
        <strain evidence="1">Hyas-2018</strain>
    </source>
</reference>
<evidence type="ECO:0000313" key="1">
    <source>
        <dbReference type="EMBL" id="KAH6945304.1"/>
    </source>
</evidence>
<proteinExistence type="predicted"/>
<accession>A0ACB7TGZ6</accession>